<evidence type="ECO:0000313" key="7">
    <source>
        <dbReference type="EMBL" id="PLR84168.1"/>
    </source>
</evidence>
<comment type="caution">
    <text evidence="7">The sequence shown here is derived from an EMBL/GenBank/DDBJ whole genome shotgun (WGS) entry which is preliminary data.</text>
</comment>
<dbReference type="Proteomes" id="UP000235114">
    <property type="component" value="Unassembled WGS sequence"/>
</dbReference>
<dbReference type="Gene3D" id="3.40.50.10240">
    <property type="entry name" value="Thiamin pyrophosphokinase, catalytic domain"/>
    <property type="match status" value="1"/>
</dbReference>
<dbReference type="GO" id="GO:0009229">
    <property type="term" value="P:thiamine diphosphate biosynthetic process"/>
    <property type="evidence" value="ECO:0007669"/>
    <property type="project" value="InterPro"/>
</dbReference>
<dbReference type="InterPro" id="IPR036759">
    <property type="entry name" value="TPK_catalytic_sf"/>
</dbReference>
<evidence type="ECO:0000256" key="3">
    <source>
        <dbReference type="ARBA" id="ARBA00022777"/>
    </source>
</evidence>
<dbReference type="GO" id="GO:0005524">
    <property type="term" value="F:ATP binding"/>
    <property type="evidence" value="ECO:0007669"/>
    <property type="project" value="UniProtKB-KW"/>
</dbReference>
<dbReference type="RefSeq" id="WP_101576576.1">
    <property type="nucleotide sequence ID" value="NZ_PGVA01000014.1"/>
</dbReference>
<evidence type="ECO:0000313" key="10">
    <source>
        <dbReference type="Proteomes" id="UP000235114"/>
    </source>
</evidence>
<evidence type="ECO:0000256" key="4">
    <source>
        <dbReference type="ARBA" id="ARBA00022840"/>
    </source>
</evidence>
<keyword evidence="4" id="KW-0067">ATP-binding</keyword>
<dbReference type="EMBL" id="PGVD01000033">
    <property type="protein sequence ID" value="PLR96186.1"/>
    <property type="molecule type" value="Genomic_DNA"/>
</dbReference>
<dbReference type="InterPro" id="IPR006282">
    <property type="entry name" value="Thi_PPkinase"/>
</dbReference>
<dbReference type="EMBL" id="PGVA01000014">
    <property type="protein sequence ID" value="PLR84168.1"/>
    <property type="molecule type" value="Genomic_DNA"/>
</dbReference>
<dbReference type="EC" id="2.7.6.2" evidence="5"/>
<dbReference type="SUPFAM" id="SSF63862">
    <property type="entry name" value="Thiamin pyrophosphokinase, substrate-binding domain"/>
    <property type="match status" value="1"/>
</dbReference>
<reference evidence="7 9" key="1">
    <citation type="submission" date="2017-11" db="EMBL/GenBank/DDBJ databases">
        <title>Comparitive Functional Genomics of Dry Heat Resistant strains isolated from the Viking Spacecraft.</title>
        <authorList>
            <person name="Seuylemezian A."/>
            <person name="Cooper K."/>
            <person name="Vaishampayan P."/>
        </authorList>
    </citation>
    <scope>NUCLEOTIDE SEQUENCE [LARGE SCALE GENOMIC DNA]</scope>
    <source>
        <strain evidence="7 9">M4.6</strain>
    </source>
</reference>
<keyword evidence="10" id="KW-1185">Reference proteome</keyword>
<accession>A0A2N5GNT9</accession>
<dbReference type="GO" id="GO:0004788">
    <property type="term" value="F:thiamine diphosphokinase activity"/>
    <property type="evidence" value="ECO:0007669"/>
    <property type="project" value="UniProtKB-UniRule"/>
</dbReference>
<dbReference type="GO" id="GO:0016301">
    <property type="term" value="F:kinase activity"/>
    <property type="evidence" value="ECO:0007669"/>
    <property type="project" value="UniProtKB-KW"/>
</dbReference>
<dbReference type="Pfam" id="PF04265">
    <property type="entry name" value="TPK_B1_binding"/>
    <property type="match status" value="1"/>
</dbReference>
<evidence type="ECO:0000259" key="6">
    <source>
        <dbReference type="SMART" id="SM00983"/>
    </source>
</evidence>
<dbReference type="InterPro" id="IPR053149">
    <property type="entry name" value="TPK"/>
</dbReference>
<proteinExistence type="predicted"/>
<dbReference type="Pfam" id="PF04263">
    <property type="entry name" value="TPK_catalytic"/>
    <property type="match status" value="1"/>
</dbReference>
<feature type="domain" description="Thiamin pyrophosphokinase thiamin-binding" evidence="6">
    <location>
        <begin position="143"/>
        <end position="209"/>
    </location>
</feature>
<dbReference type="InterPro" id="IPR007371">
    <property type="entry name" value="TPK_catalytic"/>
</dbReference>
<evidence type="ECO:0000256" key="1">
    <source>
        <dbReference type="ARBA" id="ARBA00022679"/>
    </source>
</evidence>
<dbReference type="OrthoDB" id="9804377at2"/>
<dbReference type="CDD" id="cd07995">
    <property type="entry name" value="TPK"/>
    <property type="match status" value="1"/>
</dbReference>
<dbReference type="GO" id="GO:0030975">
    <property type="term" value="F:thiamine binding"/>
    <property type="evidence" value="ECO:0007669"/>
    <property type="project" value="InterPro"/>
</dbReference>
<protein>
    <recommendedName>
        <fullName evidence="5">Thiamine diphosphokinase</fullName>
        <ecNumber evidence="5">2.7.6.2</ecNumber>
    </recommendedName>
</protein>
<evidence type="ECO:0000313" key="8">
    <source>
        <dbReference type="EMBL" id="PLR96186.1"/>
    </source>
</evidence>
<keyword evidence="3 7" id="KW-0418">Kinase</keyword>
<dbReference type="Proteomes" id="UP000234951">
    <property type="component" value="Unassembled WGS sequence"/>
</dbReference>
<dbReference type="AlphaFoldDB" id="A0A2N5GNT9"/>
<dbReference type="GO" id="GO:0006772">
    <property type="term" value="P:thiamine metabolic process"/>
    <property type="evidence" value="ECO:0007669"/>
    <property type="project" value="UniProtKB-UniRule"/>
</dbReference>
<dbReference type="PANTHER" id="PTHR41299:SF1">
    <property type="entry name" value="THIAMINE PYROPHOSPHOKINASE"/>
    <property type="match status" value="1"/>
</dbReference>
<organism evidence="7 9">
    <name type="scientific">Bacillus canaveralius</name>
    <dbReference type="NCBI Taxonomy" id="1403243"/>
    <lineage>
        <taxon>Bacteria</taxon>
        <taxon>Bacillati</taxon>
        <taxon>Bacillota</taxon>
        <taxon>Bacilli</taxon>
        <taxon>Bacillales</taxon>
        <taxon>Bacillaceae</taxon>
        <taxon>Bacillus</taxon>
    </lineage>
</organism>
<dbReference type="InterPro" id="IPR036371">
    <property type="entry name" value="TPK_B1-bd_sf"/>
</dbReference>
<keyword evidence="1" id="KW-0808">Transferase</keyword>
<sequence>MIINILAGGPEELLPDLTEYMKENVKWLGVDRGVYTLLSKGIEPEIAVGDFDSVNGEEMLFIEQHVDELQKFKPEKNETDMELAVEWAIRQNPQKINIFGATGGRLDHLFANIQLLLKPILNKKNIDLELIDCQNNIYIKSEGTYEIKKTPDRKYVSFVPITLSVEGLTLTGFKYPLTNCHIPLGSTLCISNELIDDRGTFSFHEGIIMVIRSCD</sequence>
<reference evidence="8 10" key="2">
    <citation type="submission" date="2017-12" db="EMBL/GenBank/DDBJ databases">
        <title>Comparative Functional Genomics of Dry Heat Resistant strains isolated from the Viking Spacecraft.</title>
        <authorList>
            <person name="Seuylemezian A."/>
            <person name="Cooper K."/>
            <person name="Vaishampayan P."/>
        </authorList>
    </citation>
    <scope>NUCLEOTIDE SEQUENCE [LARGE SCALE GENOMIC DNA]</scope>
    <source>
        <strain evidence="8 10">ATCC 29669</strain>
    </source>
</reference>
<dbReference type="SMART" id="SM00983">
    <property type="entry name" value="TPK_B1_binding"/>
    <property type="match status" value="1"/>
</dbReference>
<dbReference type="NCBIfam" id="TIGR01378">
    <property type="entry name" value="thi_PPkinase"/>
    <property type="match status" value="1"/>
</dbReference>
<gene>
    <name evidence="7" type="ORF">CU635_07630</name>
    <name evidence="8" type="ORF">CVD25_12375</name>
</gene>
<keyword evidence="2" id="KW-0547">Nucleotide-binding</keyword>
<dbReference type="SUPFAM" id="SSF63999">
    <property type="entry name" value="Thiamin pyrophosphokinase, catalytic domain"/>
    <property type="match status" value="1"/>
</dbReference>
<name>A0A2N5GNT9_9BACI</name>
<evidence type="ECO:0000256" key="5">
    <source>
        <dbReference type="NCBIfam" id="TIGR01378"/>
    </source>
</evidence>
<evidence type="ECO:0000313" key="9">
    <source>
        <dbReference type="Proteomes" id="UP000234951"/>
    </source>
</evidence>
<dbReference type="PANTHER" id="PTHR41299">
    <property type="entry name" value="THIAMINE PYROPHOSPHOKINASE"/>
    <property type="match status" value="1"/>
</dbReference>
<dbReference type="InterPro" id="IPR007373">
    <property type="entry name" value="Thiamin_PyroPKinase_B1-bd"/>
</dbReference>
<evidence type="ECO:0000256" key="2">
    <source>
        <dbReference type="ARBA" id="ARBA00022741"/>
    </source>
</evidence>